<evidence type="ECO:0000256" key="4">
    <source>
        <dbReference type="ARBA" id="ARBA00022989"/>
    </source>
</evidence>
<dbReference type="EMBL" id="AAQH01000001">
    <property type="protein sequence ID" value="EAT13565.1"/>
    <property type="molecule type" value="Genomic_DNA"/>
</dbReference>
<accession>Q1N6M7</accession>
<dbReference type="Gene3D" id="1.20.1250.20">
    <property type="entry name" value="MFS general substrate transporter like domains"/>
    <property type="match status" value="1"/>
</dbReference>
<feature type="domain" description="Major facilitator superfamily (MFS) profile" evidence="7">
    <location>
        <begin position="2"/>
        <end position="390"/>
    </location>
</feature>
<evidence type="ECO:0000256" key="2">
    <source>
        <dbReference type="ARBA" id="ARBA00022475"/>
    </source>
</evidence>
<sequence>MPVSVFYVSCFLAFVAGHILNYSAIFYSLELFESSLIAGVAYGLCFGPPIVFGWVAGAYIDRYSAKRVLLLAQNFFIFGAALMFWVVINPEQKLVWLFLLASGFIGVAWAFVAPSRFAYLFQFAKGHEEVLAKSTVILNLLVMLGFGLAPILLTQIRDAMGWPWVLTIVFVAFVVSSLLIVKGPNQHKRLHHQNLRQEWRDCFQQLFTQPLLIQLLLAAIIGYLMMGPMQVILPQIAEQNLGLTKVQTGNYLGLIAVSLIMGGLLAIALRSRLPIGKAIVILLFVCGFSIGLLGVVEQLWLSCFILVLGTTSAGIVVSFIVASIQSQAVQQLRGRVMSMYTIISQVVSAASGMMAGAIAAFMGPSMSLYVISVLFVTCTLTIWVGAKSMKAFCSLHTG</sequence>
<comment type="subcellular location">
    <subcellularLocation>
        <location evidence="1">Cell membrane</location>
        <topology evidence="1">Multi-pass membrane protein</topology>
    </subcellularLocation>
</comment>
<keyword evidence="3 6" id="KW-0812">Transmembrane</keyword>
<feature type="transmembrane region" description="Helical" evidence="6">
    <location>
        <begin position="202"/>
        <end position="225"/>
    </location>
</feature>
<organism evidence="8 9">
    <name type="scientific">Bermanella marisrubri</name>
    <dbReference type="NCBI Taxonomy" id="207949"/>
    <lineage>
        <taxon>Bacteria</taxon>
        <taxon>Pseudomonadati</taxon>
        <taxon>Pseudomonadota</taxon>
        <taxon>Gammaproteobacteria</taxon>
        <taxon>Oceanospirillales</taxon>
        <taxon>Oceanospirillaceae</taxon>
        <taxon>Bermanella</taxon>
    </lineage>
</organism>
<evidence type="ECO:0000313" key="9">
    <source>
        <dbReference type="Proteomes" id="UP000004263"/>
    </source>
</evidence>
<dbReference type="Proteomes" id="UP000004263">
    <property type="component" value="Unassembled WGS sequence"/>
</dbReference>
<dbReference type="InterPro" id="IPR036259">
    <property type="entry name" value="MFS_trans_sf"/>
</dbReference>
<feature type="transmembrane region" description="Helical" evidence="6">
    <location>
        <begin position="35"/>
        <end position="56"/>
    </location>
</feature>
<dbReference type="STRING" id="207949.RED65_09244"/>
<evidence type="ECO:0000256" key="3">
    <source>
        <dbReference type="ARBA" id="ARBA00022692"/>
    </source>
</evidence>
<evidence type="ECO:0000256" key="5">
    <source>
        <dbReference type="ARBA" id="ARBA00023136"/>
    </source>
</evidence>
<protein>
    <submittedName>
        <fullName evidence="8">Putative transporter</fullName>
    </submittedName>
</protein>
<evidence type="ECO:0000313" key="8">
    <source>
        <dbReference type="EMBL" id="EAT13565.1"/>
    </source>
</evidence>
<evidence type="ECO:0000256" key="6">
    <source>
        <dbReference type="SAM" id="Phobius"/>
    </source>
</evidence>
<dbReference type="CDD" id="cd06173">
    <property type="entry name" value="MFS_MefA_like"/>
    <property type="match status" value="1"/>
</dbReference>
<dbReference type="PANTHER" id="PTHR23513:SF6">
    <property type="entry name" value="MAJOR FACILITATOR SUPERFAMILY ASSOCIATED DOMAIN-CONTAINING PROTEIN"/>
    <property type="match status" value="1"/>
</dbReference>
<dbReference type="AlphaFoldDB" id="Q1N6M7"/>
<name>Q1N6M7_9GAMM</name>
<dbReference type="Pfam" id="PF07690">
    <property type="entry name" value="MFS_1"/>
    <property type="match status" value="1"/>
</dbReference>
<feature type="transmembrane region" description="Helical" evidence="6">
    <location>
        <begin position="251"/>
        <end position="268"/>
    </location>
</feature>
<keyword evidence="9" id="KW-1185">Reference proteome</keyword>
<gene>
    <name evidence="8" type="ORF">RED65_09244</name>
</gene>
<feature type="transmembrane region" description="Helical" evidence="6">
    <location>
        <begin position="68"/>
        <end position="88"/>
    </location>
</feature>
<dbReference type="SUPFAM" id="SSF103473">
    <property type="entry name" value="MFS general substrate transporter"/>
    <property type="match status" value="1"/>
</dbReference>
<feature type="transmembrane region" description="Helical" evidence="6">
    <location>
        <begin position="94"/>
        <end position="115"/>
    </location>
</feature>
<dbReference type="PROSITE" id="PS50850">
    <property type="entry name" value="MFS"/>
    <property type="match status" value="1"/>
</dbReference>
<dbReference type="InterPro" id="IPR011701">
    <property type="entry name" value="MFS"/>
</dbReference>
<feature type="transmembrane region" description="Helical" evidence="6">
    <location>
        <begin position="299"/>
        <end position="324"/>
    </location>
</feature>
<proteinExistence type="predicted"/>
<dbReference type="HOGENOM" id="CLU_711328_0_0_6"/>
<dbReference type="OrthoDB" id="322544at2"/>
<feature type="transmembrane region" description="Helical" evidence="6">
    <location>
        <begin position="275"/>
        <end position="293"/>
    </location>
</feature>
<feature type="transmembrane region" description="Helical" evidence="6">
    <location>
        <begin position="368"/>
        <end position="386"/>
    </location>
</feature>
<feature type="transmembrane region" description="Helical" evidence="6">
    <location>
        <begin position="136"/>
        <end position="156"/>
    </location>
</feature>
<dbReference type="PANTHER" id="PTHR23513">
    <property type="entry name" value="INTEGRAL MEMBRANE EFFLUX PROTEIN-RELATED"/>
    <property type="match status" value="1"/>
</dbReference>
<dbReference type="InterPro" id="IPR020846">
    <property type="entry name" value="MFS_dom"/>
</dbReference>
<evidence type="ECO:0000256" key="1">
    <source>
        <dbReference type="ARBA" id="ARBA00004651"/>
    </source>
</evidence>
<keyword evidence="4 6" id="KW-1133">Transmembrane helix</keyword>
<keyword evidence="5 6" id="KW-0472">Membrane</keyword>
<evidence type="ECO:0000259" key="7">
    <source>
        <dbReference type="PROSITE" id="PS50850"/>
    </source>
</evidence>
<keyword evidence="2" id="KW-1003">Cell membrane</keyword>
<dbReference type="RefSeq" id="WP_007016986.1">
    <property type="nucleotide sequence ID" value="NZ_CH724113.1"/>
</dbReference>
<dbReference type="GO" id="GO:0022857">
    <property type="term" value="F:transmembrane transporter activity"/>
    <property type="evidence" value="ECO:0007669"/>
    <property type="project" value="InterPro"/>
</dbReference>
<dbReference type="GO" id="GO:0005886">
    <property type="term" value="C:plasma membrane"/>
    <property type="evidence" value="ECO:0007669"/>
    <property type="project" value="UniProtKB-SubCell"/>
</dbReference>
<feature type="transmembrane region" description="Helical" evidence="6">
    <location>
        <begin position="162"/>
        <end position="181"/>
    </location>
</feature>
<reference evidence="8 9" key="1">
    <citation type="submission" date="2006-03" db="EMBL/GenBank/DDBJ databases">
        <authorList>
            <person name="Pinhassi J."/>
            <person name="Pedros-Alio C."/>
            <person name="Ferriera S."/>
            <person name="Johnson J."/>
            <person name="Kravitz S."/>
            <person name="Halpern A."/>
            <person name="Remington K."/>
            <person name="Beeson K."/>
            <person name="Tran B."/>
            <person name="Rogers Y.-H."/>
            <person name="Friedman R."/>
            <person name="Venter J.C."/>
        </authorList>
    </citation>
    <scope>NUCLEOTIDE SEQUENCE [LARGE SCALE GENOMIC DNA]</scope>
    <source>
        <strain evidence="8 9">RED65</strain>
    </source>
</reference>
<feature type="transmembrane region" description="Helical" evidence="6">
    <location>
        <begin position="5"/>
        <end position="29"/>
    </location>
</feature>
<comment type="caution">
    <text evidence="8">The sequence shown here is derived from an EMBL/GenBank/DDBJ whole genome shotgun (WGS) entry which is preliminary data.</text>
</comment>
<feature type="transmembrane region" description="Helical" evidence="6">
    <location>
        <begin position="336"/>
        <end position="362"/>
    </location>
</feature>